<feature type="region of interest" description="Disordered" evidence="1">
    <location>
        <begin position="225"/>
        <end position="247"/>
    </location>
</feature>
<name>A0A3E2H8U2_SCYLI</name>
<dbReference type="Proteomes" id="UP000258309">
    <property type="component" value="Unassembled WGS sequence"/>
</dbReference>
<feature type="compositionally biased region" description="Low complexity" evidence="1">
    <location>
        <begin position="225"/>
        <end position="234"/>
    </location>
</feature>
<feature type="compositionally biased region" description="Basic and acidic residues" evidence="1">
    <location>
        <begin position="292"/>
        <end position="306"/>
    </location>
</feature>
<feature type="non-terminal residue" evidence="3">
    <location>
        <position position="1"/>
    </location>
</feature>
<keyword evidence="2" id="KW-0812">Transmembrane</keyword>
<feature type="transmembrane region" description="Helical" evidence="2">
    <location>
        <begin position="146"/>
        <end position="168"/>
    </location>
</feature>
<organism evidence="3 4">
    <name type="scientific">Scytalidium lignicola</name>
    <name type="common">Hyphomycete</name>
    <dbReference type="NCBI Taxonomy" id="5539"/>
    <lineage>
        <taxon>Eukaryota</taxon>
        <taxon>Fungi</taxon>
        <taxon>Dikarya</taxon>
        <taxon>Ascomycota</taxon>
        <taxon>Pezizomycotina</taxon>
        <taxon>Leotiomycetes</taxon>
        <taxon>Leotiomycetes incertae sedis</taxon>
        <taxon>Scytalidium</taxon>
    </lineage>
</organism>
<feature type="transmembrane region" description="Helical" evidence="2">
    <location>
        <begin position="12"/>
        <end position="34"/>
    </location>
</feature>
<evidence type="ECO:0000256" key="2">
    <source>
        <dbReference type="SAM" id="Phobius"/>
    </source>
</evidence>
<gene>
    <name evidence="3" type="ORF">B7463_g6795</name>
</gene>
<keyword evidence="2" id="KW-1133">Transmembrane helix</keyword>
<dbReference type="EMBL" id="NCSJ02000125">
    <property type="protein sequence ID" value="RFU29543.1"/>
    <property type="molecule type" value="Genomic_DNA"/>
</dbReference>
<feature type="transmembrane region" description="Helical" evidence="2">
    <location>
        <begin position="107"/>
        <end position="126"/>
    </location>
</feature>
<reference evidence="3 4" key="1">
    <citation type="submission" date="2018-05" db="EMBL/GenBank/DDBJ databases">
        <title>Draft genome sequence of Scytalidium lignicola DSM 105466, a ubiquitous saprotrophic fungus.</title>
        <authorList>
            <person name="Buettner E."/>
            <person name="Gebauer A.M."/>
            <person name="Hofrichter M."/>
            <person name="Liers C."/>
            <person name="Kellner H."/>
        </authorList>
    </citation>
    <scope>NUCLEOTIDE SEQUENCE [LARGE SCALE GENOMIC DNA]</scope>
    <source>
        <strain evidence="3 4">DSM 105466</strain>
    </source>
</reference>
<feature type="transmembrane region" description="Helical" evidence="2">
    <location>
        <begin position="41"/>
        <end position="61"/>
    </location>
</feature>
<evidence type="ECO:0000313" key="3">
    <source>
        <dbReference type="EMBL" id="RFU29543.1"/>
    </source>
</evidence>
<proteinExistence type="predicted"/>
<comment type="caution">
    <text evidence="3">The sequence shown here is derived from an EMBL/GenBank/DDBJ whole genome shotgun (WGS) entry which is preliminary data.</text>
</comment>
<feature type="transmembrane region" description="Helical" evidence="2">
    <location>
        <begin position="81"/>
        <end position="100"/>
    </location>
</feature>
<sequence length="322" mass="35880">MSSTVPVYFEESWAILSSLSLVDVLFGLMVVGITRVSPISLVPIITSAGGAIANGLCYYVFYADYPKTGTVVAGVVADITWLIQEAGMSFYSYIILTRVFAYRERIIFMWIFWSMILVITAIRIVILQTRARVIINNDDTLQTLIVRLHCGYFASIALLECVSAFFLLRKFAVAKKESREAASISGLFGYLMKSTEIRVSILAVIGFSRAVTIDILASKYVLSSRSDYNNSSSGRNHRSNPTQTFRTRKGDTEIGLYSINPVETRVDANAGPSSSQERIVEDVQSAAATLDGEERYSERDRDRDGHGAITKTVEFEFHEHRV</sequence>
<protein>
    <submittedName>
        <fullName evidence="3">Uncharacterized protein</fullName>
    </submittedName>
</protein>
<keyword evidence="4" id="KW-1185">Reference proteome</keyword>
<feature type="non-terminal residue" evidence="3">
    <location>
        <position position="322"/>
    </location>
</feature>
<evidence type="ECO:0000313" key="4">
    <source>
        <dbReference type="Proteomes" id="UP000258309"/>
    </source>
</evidence>
<feature type="region of interest" description="Disordered" evidence="1">
    <location>
        <begin position="287"/>
        <end position="309"/>
    </location>
</feature>
<dbReference type="AlphaFoldDB" id="A0A3E2H8U2"/>
<evidence type="ECO:0000256" key="1">
    <source>
        <dbReference type="SAM" id="MobiDB-lite"/>
    </source>
</evidence>
<keyword evidence="2" id="KW-0472">Membrane</keyword>
<dbReference type="OrthoDB" id="5306317at2759"/>
<accession>A0A3E2H8U2</accession>